<evidence type="ECO:0000313" key="7">
    <source>
        <dbReference type="EMBL" id="MFC3880486.1"/>
    </source>
</evidence>
<evidence type="ECO:0000259" key="4">
    <source>
        <dbReference type="Pfam" id="PF25893"/>
    </source>
</evidence>
<dbReference type="InterPro" id="IPR058792">
    <property type="entry name" value="Beta-barrel_RND_2"/>
</dbReference>
<dbReference type="PANTHER" id="PTHR30469:SF15">
    <property type="entry name" value="HLYD FAMILY OF SECRETION PROTEINS"/>
    <property type="match status" value="1"/>
</dbReference>
<feature type="domain" description="CzcB-like alpha-helical hairpin" evidence="4">
    <location>
        <begin position="143"/>
        <end position="192"/>
    </location>
</feature>
<evidence type="ECO:0000256" key="1">
    <source>
        <dbReference type="ARBA" id="ARBA00009477"/>
    </source>
</evidence>
<comment type="similarity">
    <text evidence="1">Belongs to the membrane fusion protein (MFP) (TC 8.A.1) family.</text>
</comment>
<dbReference type="NCBIfam" id="TIGR01730">
    <property type="entry name" value="RND_mfp"/>
    <property type="match status" value="1"/>
</dbReference>
<reference evidence="8" key="1">
    <citation type="journal article" date="2019" name="Int. J. Syst. Evol. Microbiol.">
        <title>The Global Catalogue of Microorganisms (GCM) 10K type strain sequencing project: providing services to taxonomists for standard genome sequencing and annotation.</title>
        <authorList>
            <consortium name="The Broad Institute Genomics Platform"/>
            <consortium name="The Broad Institute Genome Sequencing Center for Infectious Disease"/>
            <person name="Wu L."/>
            <person name="Ma J."/>
        </authorList>
    </citation>
    <scope>NUCLEOTIDE SEQUENCE [LARGE SCALE GENOMIC DNA]</scope>
    <source>
        <strain evidence="8">CCUG 60523</strain>
    </source>
</reference>
<accession>A0ABV8AU58</accession>
<dbReference type="Pfam" id="PF25893">
    <property type="entry name" value="HH_CzcB"/>
    <property type="match status" value="1"/>
</dbReference>
<feature type="coiled-coil region" evidence="2">
    <location>
        <begin position="132"/>
        <end position="197"/>
    </location>
</feature>
<name>A0ABV8AU58_9BACT</name>
<evidence type="ECO:0000313" key="8">
    <source>
        <dbReference type="Proteomes" id="UP001595805"/>
    </source>
</evidence>
<feature type="domain" description="CzcB-like barrel-sandwich hybrid" evidence="6">
    <location>
        <begin position="100"/>
        <end position="217"/>
    </location>
</feature>
<comment type="caution">
    <text evidence="7">The sequence shown here is derived from an EMBL/GenBank/DDBJ whole genome shotgun (WGS) entry which is preliminary data.</text>
</comment>
<dbReference type="InterPro" id="IPR058648">
    <property type="entry name" value="HH_CzcB-like"/>
</dbReference>
<dbReference type="InterPro" id="IPR058647">
    <property type="entry name" value="BSH_CzcB-like"/>
</dbReference>
<evidence type="ECO:0000259" key="5">
    <source>
        <dbReference type="Pfam" id="PF25954"/>
    </source>
</evidence>
<evidence type="ECO:0000256" key="3">
    <source>
        <dbReference type="SAM" id="SignalP"/>
    </source>
</evidence>
<dbReference type="RefSeq" id="WP_377905844.1">
    <property type="nucleotide sequence ID" value="NZ_JBHRZS010000007.1"/>
</dbReference>
<protein>
    <submittedName>
        <fullName evidence="7">Efflux RND transporter periplasmic adaptor subunit</fullName>
    </submittedName>
</protein>
<keyword evidence="2" id="KW-0175">Coiled coil</keyword>
<organism evidence="7 8">
    <name type="scientific">Algoriphagus namhaensis</name>
    <dbReference type="NCBI Taxonomy" id="915353"/>
    <lineage>
        <taxon>Bacteria</taxon>
        <taxon>Pseudomonadati</taxon>
        <taxon>Bacteroidota</taxon>
        <taxon>Cytophagia</taxon>
        <taxon>Cytophagales</taxon>
        <taxon>Cyclobacteriaceae</taxon>
        <taxon>Algoriphagus</taxon>
    </lineage>
</organism>
<dbReference type="Proteomes" id="UP001595805">
    <property type="component" value="Unassembled WGS sequence"/>
</dbReference>
<evidence type="ECO:0000259" key="6">
    <source>
        <dbReference type="Pfam" id="PF25973"/>
    </source>
</evidence>
<dbReference type="Pfam" id="PF25973">
    <property type="entry name" value="BSH_CzcB"/>
    <property type="match status" value="1"/>
</dbReference>
<feature type="coiled-coil region" evidence="2">
    <location>
        <begin position="29"/>
        <end position="56"/>
    </location>
</feature>
<sequence>MKKSLTILSVLALSWVVYSCGGASEESPAEAKITQLNELKNQVNALNTQIQDLEKEIAAIDPEFAKANKKSILITTANVEQGNFEHFVELTGSVLSKKNVSISSETAGTILEIPVVEGMRVDKGQVLARVDSESITRNIDELKNNLDLATTLFEKQARLWEQEIGTEIQYLEAKNRKEGLERSLASLETQLAKTIIRAPFAGTIETVNVRLGELVQPGMAMIQFVGDSDLYIEADVSESYIGVLDKGDSVMVYFPNLDRQVATKVSSVGAIINPNNRTFKVEVYLPKIENVKPNMISVLKIKDYENVNATIVPSHLILSDNRGDYVFVVEDDMAKKKYVKRGQTFDLKTEVLSGLTPGQILVDKGFREVGDNFNVNIAQL</sequence>
<dbReference type="PANTHER" id="PTHR30469">
    <property type="entry name" value="MULTIDRUG RESISTANCE PROTEIN MDTA"/>
    <property type="match status" value="1"/>
</dbReference>
<keyword evidence="8" id="KW-1185">Reference proteome</keyword>
<keyword evidence="3" id="KW-0732">Signal</keyword>
<dbReference type="Gene3D" id="2.40.420.20">
    <property type="match status" value="1"/>
</dbReference>
<dbReference type="SUPFAM" id="SSF111369">
    <property type="entry name" value="HlyD-like secretion proteins"/>
    <property type="match status" value="1"/>
</dbReference>
<dbReference type="Pfam" id="PF25954">
    <property type="entry name" value="Beta-barrel_RND_2"/>
    <property type="match status" value="1"/>
</dbReference>
<proteinExistence type="inferred from homology"/>
<feature type="chain" id="PRO_5046516630" evidence="3">
    <location>
        <begin position="20"/>
        <end position="380"/>
    </location>
</feature>
<dbReference type="Gene3D" id="2.40.30.170">
    <property type="match status" value="1"/>
</dbReference>
<dbReference type="InterPro" id="IPR006143">
    <property type="entry name" value="RND_pump_MFP"/>
</dbReference>
<feature type="signal peptide" evidence="3">
    <location>
        <begin position="1"/>
        <end position="19"/>
    </location>
</feature>
<dbReference type="Gene3D" id="2.40.50.100">
    <property type="match status" value="1"/>
</dbReference>
<feature type="domain" description="CusB-like beta-barrel" evidence="5">
    <location>
        <begin position="231"/>
        <end position="301"/>
    </location>
</feature>
<dbReference type="EMBL" id="JBHRZS010000007">
    <property type="protein sequence ID" value="MFC3880486.1"/>
    <property type="molecule type" value="Genomic_DNA"/>
</dbReference>
<dbReference type="PROSITE" id="PS51257">
    <property type="entry name" value="PROKAR_LIPOPROTEIN"/>
    <property type="match status" value="1"/>
</dbReference>
<gene>
    <name evidence="7" type="ORF">ACFOSV_09880</name>
</gene>
<evidence type="ECO:0000256" key="2">
    <source>
        <dbReference type="SAM" id="Coils"/>
    </source>
</evidence>